<feature type="coiled-coil region" evidence="1">
    <location>
        <begin position="55"/>
        <end position="103"/>
    </location>
</feature>
<keyword evidence="3" id="KW-1133">Transmembrane helix</keyword>
<evidence type="ECO:0000256" key="3">
    <source>
        <dbReference type="SAM" id="Phobius"/>
    </source>
</evidence>
<sequence length="313" mass="34712">METVQKLVPFFEELLQHWYQLTLHNREYAISLALSVWLLTAIFYSIRIGFLKRNIIQANQAKKQTQEGLEQANQQIEALRQQLAEAEEAKLAAEQTAQAESQRALGFESRLNGSKRLVADSLVNLVDCFELNLHNLPAADAENLLPEFEAVIARVAERFRGEQQAKTQLQLNLHAESAKLAEKDMLIASLENRLDTQTQQLVKLELAVEQYETAQKQLERDRQQQAIQLQQRQAEEKPAAPAPLPAQAPIQAEVKSAPEPVKPAPVVERLPEIVAAAPANQVQPAPVAAKPQTVVSESAKKPAAQTAKPAPAD</sequence>
<dbReference type="EMBL" id="JANIBJ010000001">
    <property type="protein sequence ID" value="MCQ8102708.1"/>
    <property type="molecule type" value="Genomic_DNA"/>
</dbReference>
<feature type="region of interest" description="Disordered" evidence="2">
    <location>
        <begin position="222"/>
        <end position="243"/>
    </location>
</feature>
<feature type="region of interest" description="Disordered" evidence="2">
    <location>
        <begin position="277"/>
        <end position="313"/>
    </location>
</feature>
<feature type="transmembrane region" description="Helical" evidence="3">
    <location>
        <begin position="28"/>
        <end position="46"/>
    </location>
</feature>
<evidence type="ECO:0000256" key="2">
    <source>
        <dbReference type="SAM" id="MobiDB-lite"/>
    </source>
</evidence>
<evidence type="ECO:0000313" key="4">
    <source>
        <dbReference type="EMBL" id="MCQ8102708.1"/>
    </source>
</evidence>
<proteinExistence type="predicted"/>
<keyword evidence="3" id="KW-0812">Transmembrane</keyword>
<evidence type="ECO:0000256" key="1">
    <source>
        <dbReference type="SAM" id="Coils"/>
    </source>
</evidence>
<name>A0ABT1TBQ9_9GAMM</name>
<feature type="non-terminal residue" evidence="4">
    <location>
        <position position="313"/>
    </location>
</feature>
<protein>
    <submittedName>
        <fullName evidence="4">Uncharacterized protein</fullName>
    </submittedName>
</protein>
<evidence type="ECO:0000313" key="5">
    <source>
        <dbReference type="Proteomes" id="UP001524499"/>
    </source>
</evidence>
<reference evidence="4 5" key="1">
    <citation type="submission" date="2022-07" db="EMBL/GenBank/DDBJ databases">
        <title>Methylomonas rivi sp. nov., Methylomonas rosea sp. nov., Methylomonas aureus sp. nov. and Methylomonas subterranea sp. nov., four novel methanotrophs isolated from a freshwater creek and the deep terrestrial subsurface.</title>
        <authorList>
            <person name="Abin C."/>
            <person name="Sankaranarayanan K."/>
            <person name="Garner C."/>
            <person name="Sindelar R."/>
            <person name="Kotary K."/>
            <person name="Garner R."/>
            <person name="Barclay S."/>
            <person name="Lawson P."/>
            <person name="Krumholz L."/>
        </authorList>
    </citation>
    <scope>NUCLEOTIDE SEQUENCE [LARGE SCALE GENOMIC DNA]</scope>
    <source>
        <strain evidence="4 5">SURF-2</strain>
    </source>
</reference>
<keyword evidence="3" id="KW-0472">Membrane</keyword>
<gene>
    <name evidence="4" type="ORF">NP590_01215</name>
</gene>
<keyword evidence="1" id="KW-0175">Coiled coil</keyword>
<accession>A0ABT1TBQ9</accession>
<keyword evidence="5" id="KW-1185">Reference proteome</keyword>
<comment type="caution">
    <text evidence="4">The sequence shown here is derived from an EMBL/GenBank/DDBJ whole genome shotgun (WGS) entry which is preliminary data.</text>
</comment>
<dbReference type="Proteomes" id="UP001524499">
    <property type="component" value="Unassembled WGS sequence"/>
</dbReference>
<dbReference type="RefSeq" id="WP_256600315.1">
    <property type="nucleotide sequence ID" value="NZ_JANIBJ010000001.1"/>
</dbReference>
<organism evidence="4 5">
    <name type="scientific">Methylomonas subterranea</name>
    <dbReference type="NCBI Taxonomy" id="2952225"/>
    <lineage>
        <taxon>Bacteria</taxon>
        <taxon>Pseudomonadati</taxon>
        <taxon>Pseudomonadota</taxon>
        <taxon>Gammaproteobacteria</taxon>
        <taxon>Methylococcales</taxon>
        <taxon>Methylococcaceae</taxon>
        <taxon>Methylomonas</taxon>
    </lineage>
</organism>